<dbReference type="PANTHER" id="PTHR21485:SF6">
    <property type="entry name" value="N-ACYLNEURAMINATE CYTIDYLYLTRANSFERASE-RELATED"/>
    <property type="match status" value="1"/>
</dbReference>
<dbReference type="InterPro" id="IPR050793">
    <property type="entry name" value="CMP-NeuNAc_synthase"/>
</dbReference>
<proteinExistence type="predicted"/>
<dbReference type="InterPro" id="IPR020039">
    <property type="entry name" value="PseF"/>
</dbReference>
<dbReference type="InterPro" id="IPR029044">
    <property type="entry name" value="Nucleotide-diphossugar_trans"/>
</dbReference>
<dbReference type="AlphaFoldDB" id="A0A6N4SUK2"/>
<name>A0A6N4SUK2_CYTH3</name>
<dbReference type="GO" id="GO:0008781">
    <property type="term" value="F:N-acylneuraminate cytidylyltransferase activity"/>
    <property type="evidence" value="ECO:0007669"/>
    <property type="project" value="TreeGrafter"/>
</dbReference>
<organism evidence="1 2">
    <name type="scientific">Cytophaga hutchinsonii (strain ATCC 33406 / DSM 1761 / CIP 103989 / NBRC 15051 / NCIMB 9469 / D465)</name>
    <dbReference type="NCBI Taxonomy" id="269798"/>
    <lineage>
        <taxon>Bacteria</taxon>
        <taxon>Pseudomonadati</taxon>
        <taxon>Bacteroidota</taxon>
        <taxon>Cytophagia</taxon>
        <taxon>Cytophagales</taxon>
        <taxon>Cytophagaceae</taxon>
        <taxon>Cytophaga</taxon>
    </lineage>
</organism>
<evidence type="ECO:0000313" key="2">
    <source>
        <dbReference type="Proteomes" id="UP000001822"/>
    </source>
</evidence>
<dbReference type="Proteomes" id="UP000001822">
    <property type="component" value="Chromosome"/>
</dbReference>
<dbReference type="Gene3D" id="3.90.550.10">
    <property type="entry name" value="Spore Coat Polysaccharide Biosynthesis Protein SpsA, Chain A"/>
    <property type="match status" value="1"/>
</dbReference>
<dbReference type="SUPFAM" id="SSF53448">
    <property type="entry name" value="Nucleotide-diphospho-sugar transferases"/>
    <property type="match status" value="1"/>
</dbReference>
<protein>
    <submittedName>
        <fullName evidence="1">CMP-N-acetylneuraminic acid synthetase</fullName>
        <ecNumber evidence="1">2.7.7.-</ecNumber>
    </submittedName>
</protein>
<dbReference type="Pfam" id="PF02348">
    <property type="entry name" value="CTP_transf_3"/>
    <property type="match status" value="1"/>
</dbReference>
<evidence type="ECO:0000313" key="1">
    <source>
        <dbReference type="EMBL" id="ABG60011.1"/>
    </source>
</evidence>
<keyword evidence="2" id="KW-1185">Reference proteome</keyword>
<dbReference type="CDD" id="cd02513">
    <property type="entry name" value="CMP-NeuAc_Synthase"/>
    <property type="match status" value="1"/>
</dbReference>
<accession>A0A6N4SUK2</accession>
<reference evidence="1 2" key="1">
    <citation type="journal article" date="2007" name="Appl. Environ. Microbiol.">
        <title>Genome sequence of the cellulolytic gliding bacterium Cytophaga hutchinsonii.</title>
        <authorList>
            <person name="Xie G."/>
            <person name="Bruce D.C."/>
            <person name="Challacombe J.F."/>
            <person name="Chertkov O."/>
            <person name="Detter J.C."/>
            <person name="Gilna P."/>
            <person name="Han C.S."/>
            <person name="Lucas S."/>
            <person name="Misra M."/>
            <person name="Myers G.L."/>
            <person name="Richardson P."/>
            <person name="Tapia R."/>
            <person name="Thayer N."/>
            <person name="Thompson L.S."/>
            <person name="Brettin T.S."/>
            <person name="Henrissat B."/>
            <person name="Wilson D.B."/>
            <person name="McBride M.J."/>
        </authorList>
    </citation>
    <scope>NUCLEOTIDE SEQUENCE [LARGE SCALE GENOMIC DNA]</scope>
    <source>
        <strain evidence="2">ATCC 33406 / DSM 1761 / CIP 103989 / NBRC 15051 / NCIMB 9469 / D465</strain>
    </source>
</reference>
<keyword evidence="1" id="KW-0808">Transferase</keyword>
<sequence length="229" mass="25541">MNVAIITARGGSKRIPGKNIKNFLGKPIIAYSIQAALASKLFDEVMVSTDDEKIAEIARSYGASVPFLRSSSSSDDFATTAQVLQEVLGVYKTSGKEYRYACCIYPTAPFVDAQILSEAHTLLMEKGLDSVFPIQRFSFPIQRALVFKENKLAWLQPENALKRSQDLEVTYHDTGQFYFFNVPAFLASGALLSANSSGIEIDEMAAHDIDTEEDWKVAEFKYTQLKRQQ</sequence>
<dbReference type="OrthoDB" id="9805604at2"/>
<dbReference type="RefSeq" id="WP_011586121.1">
    <property type="nucleotide sequence ID" value="NC_008255.1"/>
</dbReference>
<dbReference type="PANTHER" id="PTHR21485">
    <property type="entry name" value="HAD SUPERFAMILY MEMBERS CMAS AND KDSC"/>
    <property type="match status" value="1"/>
</dbReference>
<keyword evidence="1" id="KW-0548">Nucleotidyltransferase</keyword>
<dbReference type="EMBL" id="CP000383">
    <property type="protein sequence ID" value="ABG60011.1"/>
    <property type="molecule type" value="Genomic_DNA"/>
</dbReference>
<dbReference type="NCBIfam" id="TIGR03584">
    <property type="entry name" value="PseF"/>
    <property type="match status" value="1"/>
</dbReference>
<gene>
    <name evidence="1" type="primary">kdsB</name>
    <name evidence="1" type="ordered locus">CHU_2761</name>
</gene>
<dbReference type="InterPro" id="IPR003329">
    <property type="entry name" value="Cytidylyl_trans"/>
</dbReference>
<dbReference type="EC" id="2.7.7.-" evidence="1"/>
<dbReference type="KEGG" id="chu:CHU_2761"/>